<keyword evidence="3" id="KW-1185">Reference proteome</keyword>
<sequence length="145" mass="14872">MSADRVGSPATDALQTTLAAEHAAVFVYGALGGQTSRSETPALYAAVTDAYVTHRGRRDELIDRLVAAGHEPVAAEPAYDLPADLSTAAAVSGRALALERSAASTYAFLIASTTGSARSWGVDALLDTAVRELAFGGGPERLPGL</sequence>
<evidence type="ECO:0000259" key="1">
    <source>
        <dbReference type="Pfam" id="PF14530"/>
    </source>
</evidence>
<proteinExistence type="predicted"/>
<protein>
    <submittedName>
        <fullName evidence="2">DUF4439 domain-containing protein</fullName>
    </submittedName>
</protein>
<feature type="domain" description="DUF4439" evidence="1">
    <location>
        <begin position="13"/>
        <end position="145"/>
    </location>
</feature>
<gene>
    <name evidence="2" type="ORF">F0U44_00080</name>
</gene>
<dbReference type="AlphaFoldDB" id="A0A5B1LLV8"/>
<dbReference type="EMBL" id="VUJV01000001">
    <property type="protein sequence ID" value="KAA1420790.1"/>
    <property type="molecule type" value="Genomic_DNA"/>
</dbReference>
<accession>A0A5B1LLV8</accession>
<comment type="caution">
    <text evidence="2">The sequence shown here is derived from an EMBL/GenBank/DDBJ whole genome shotgun (WGS) entry which is preliminary data.</text>
</comment>
<dbReference type="CDD" id="cd00657">
    <property type="entry name" value="Ferritin_like"/>
    <property type="match status" value="1"/>
</dbReference>
<dbReference type="SUPFAM" id="SSF47240">
    <property type="entry name" value="Ferritin-like"/>
    <property type="match status" value="1"/>
</dbReference>
<evidence type="ECO:0000313" key="3">
    <source>
        <dbReference type="Proteomes" id="UP000325003"/>
    </source>
</evidence>
<dbReference type="Proteomes" id="UP000325003">
    <property type="component" value="Unassembled WGS sequence"/>
</dbReference>
<dbReference type="Gene3D" id="1.20.1260.10">
    <property type="match status" value="1"/>
</dbReference>
<evidence type="ECO:0000313" key="2">
    <source>
        <dbReference type="EMBL" id="KAA1420790.1"/>
    </source>
</evidence>
<organism evidence="2 3">
    <name type="scientific">Nocardioides humilatus</name>
    <dbReference type="NCBI Taxonomy" id="2607660"/>
    <lineage>
        <taxon>Bacteria</taxon>
        <taxon>Bacillati</taxon>
        <taxon>Actinomycetota</taxon>
        <taxon>Actinomycetes</taxon>
        <taxon>Propionibacteriales</taxon>
        <taxon>Nocardioidaceae</taxon>
        <taxon>Nocardioides</taxon>
    </lineage>
</organism>
<dbReference type="Pfam" id="PF14530">
    <property type="entry name" value="DUF4439"/>
    <property type="match status" value="1"/>
</dbReference>
<dbReference type="InterPro" id="IPR029447">
    <property type="entry name" value="DUF4439"/>
</dbReference>
<name>A0A5B1LLV8_9ACTN</name>
<dbReference type="InterPro" id="IPR009078">
    <property type="entry name" value="Ferritin-like_SF"/>
</dbReference>
<dbReference type="InterPro" id="IPR012347">
    <property type="entry name" value="Ferritin-like"/>
</dbReference>
<dbReference type="RefSeq" id="WP_149726250.1">
    <property type="nucleotide sequence ID" value="NZ_VUJV01000001.1"/>
</dbReference>
<reference evidence="2 3" key="2">
    <citation type="submission" date="2019-09" db="EMBL/GenBank/DDBJ databases">
        <authorList>
            <person name="Jin C."/>
        </authorList>
    </citation>
    <scope>NUCLEOTIDE SEQUENCE [LARGE SCALE GENOMIC DNA]</scope>
    <source>
        <strain evidence="2 3">BN130099</strain>
    </source>
</reference>
<reference evidence="2 3" key="1">
    <citation type="submission" date="2019-09" db="EMBL/GenBank/DDBJ databases">
        <title>Nocardioides panacisoli sp. nov., isolated from the soil of a ginseng field.</title>
        <authorList>
            <person name="Cho C."/>
        </authorList>
    </citation>
    <scope>NUCLEOTIDE SEQUENCE [LARGE SCALE GENOMIC DNA]</scope>
    <source>
        <strain evidence="2 3">BN130099</strain>
    </source>
</reference>